<comment type="caution">
    <text evidence="2">The sequence shown here is derived from an EMBL/GenBank/DDBJ whole genome shotgun (WGS) entry which is preliminary data.</text>
</comment>
<accession>A0A843XCI8</accession>
<evidence type="ECO:0000313" key="3">
    <source>
        <dbReference type="Proteomes" id="UP000652761"/>
    </source>
</evidence>
<dbReference type="EMBL" id="NMUH01007277">
    <property type="protein sequence ID" value="MQM16980.1"/>
    <property type="molecule type" value="Genomic_DNA"/>
</dbReference>
<keyword evidence="3" id="KW-1185">Reference proteome</keyword>
<reference evidence="2" key="1">
    <citation type="submission" date="2017-07" db="EMBL/GenBank/DDBJ databases">
        <title>Taro Niue Genome Assembly and Annotation.</title>
        <authorList>
            <person name="Atibalentja N."/>
            <person name="Keating K."/>
            <person name="Fields C.J."/>
        </authorList>
    </citation>
    <scope>NUCLEOTIDE SEQUENCE</scope>
    <source>
        <strain evidence="2">Niue_2</strain>
        <tissue evidence="2">Leaf</tissue>
    </source>
</reference>
<dbReference type="AlphaFoldDB" id="A0A843XCI8"/>
<organism evidence="2 3">
    <name type="scientific">Colocasia esculenta</name>
    <name type="common">Wild taro</name>
    <name type="synonym">Arum esculentum</name>
    <dbReference type="NCBI Taxonomy" id="4460"/>
    <lineage>
        <taxon>Eukaryota</taxon>
        <taxon>Viridiplantae</taxon>
        <taxon>Streptophyta</taxon>
        <taxon>Embryophyta</taxon>
        <taxon>Tracheophyta</taxon>
        <taxon>Spermatophyta</taxon>
        <taxon>Magnoliopsida</taxon>
        <taxon>Liliopsida</taxon>
        <taxon>Araceae</taxon>
        <taxon>Aroideae</taxon>
        <taxon>Colocasieae</taxon>
        <taxon>Colocasia</taxon>
    </lineage>
</organism>
<evidence type="ECO:0000313" key="2">
    <source>
        <dbReference type="EMBL" id="MQM16980.1"/>
    </source>
</evidence>
<name>A0A843XCI8_COLES</name>
<feature type="region of interest" description="Disordered" evidence="1">
    <location>
        <begin position="1"/>
        <end position="33"/>
    </location>
</feature>
<proteinExistence type="predicted"/>
<sequence>MSARISSHGRRGVAASYSRHRCHPRNSSTSSSNMLASKPWNMNVCMCGCHLSTNAPSASNPHHISFMFFASTTMKFRFHIPMKLRMSNVIAFTRFTSQEKACTWPWLGNAGISCMKAGFCVPELRSEFRGSHLWIVRSMRRPFLLSFTDSLLSGSQQEQGGTEVDVQIGGRQFQRYRNNPQKTTGLFSFGRPKEEKLKSHHHPQLNSVNQRVNVVNRRPLHRQREPSGFRERLRDPVTEWKRTVHTRGSGHCLASVSLLFKGFDVHHVHLLPNRLFISRLTLLTDLNCIFLVGRILAPHAEVPPLLDNRAGESSARPGGFAVEISWRFGLLELGSTSFHREDVAWSGGNLVRASIFAFFAKGSRQGSHQLSRSLWASRPGRDTLNRRVLKAVNRAAATTAELERQLDLSSVAARLRGSPVWFVRVREIRRFHVHRPVEGLYHQQCNSTLLLYTSGYALAQLLGGLFNFSFNFSFRVQDVDECNPQEVEELHDREKASKVSRYGEVAIPCMVLND</sequence>
<evidence type="ECO:0000256" key="1">
    <source>
        <dbReference type="SAM" id="MobiDB-lite"/>
    </source>
</evidence>
<gene>
    <name evidence="2" type="ORF">Taro_049946</name>
</gene>
<dbReference type="Proteomes" id="UP000652761">
    <property type="component" value="Unassembled WGS sequence"/>
</dbReference>
<protein>
    <submittedName>
        <fullName evidence="2">Uncharacterized protein</fullName>
    </submittedName>
</protein>